<dbReference type="InterPro" id="IPR011727">
    <property type="entry name" value="CHP02117"/>
</dbReference>
<dbReference type="Pfam" id="PF09601">
    <property type="entry name" value="DUF2459"/>
    <property type="match status" value="1"/>
</dbReference>
<dbReference type="EMBL" id="QGTR01000001">
    <property type="protein sequence ID" value="PWW04001.1"/>
    <property type="molecule type" value="Genomic_DNA"/>
</dbReference>
<organism evidence="1 2">
    <name type="scientific">Hoeflea marina</name>
    <dbReference type="NCBI Taxonomy" id="274592"/>
    <lineage>
        <taxon>Bacteria</taxon>
        <taxon>Pseudomonadati</taxon>
        <taxon>Pseudomonadota</taxon>
        <taxon>Alphaproteobacteria</taxon>
        <taxon>Hyphomicrobiales</taxon>
        <taxon>Rhizobiaceae</taxon>
        <taxon>Hoeflea</taxon>
    </lineage>
</organism>
<keyword evidence="2" id="KW-1185">Reference proteome</keyword>
<dbReference type="NCBIfam" id="TIGR02117">
    <property type="entry name" value="chp_urease_rgn"/>
    <property type="match status" value="1"/>
</dbReference>
<dbReference type="Proteomes" id="UP000246352">
    <property type="component" value="Unassembled WGS sequence"/>
</dbReference>
<evidence type="ECO:0000313" key="1">
    <source>
        <dbReference type="EMBL" id="PWW04001.1"/>
    </source>
</evidence>
<dbReference type="AlphaFoldDB" id="A0A317PR92"/>
<gene>
    <name evidence="1" type="ORF">DFR52_101690</name>
</gene>
<reference evidence="1 2" key="1">
    <citation type="submission" date="2018-05" db="EMBL/GenBank/DDBJ databases">
        <title>Genomic Encyclopedia of Type Strains, Phase IV (KMG-IV): sequencing the most valuable type-strain genomes for metagenomic binning, comparative biology and taxonomic classification.</title>
        <authorList>
            <person name="Goeker M."/>
        </authorList>
    </citation>
    <scope>NUCLEOTIDE SEQUENCE [LARGE SCALE GENOMIC DNA]</scope>
    <source>
        <strain evidence="1 2">DSM 16791</strain>
    </source>
</reference>
<proteinExistence type="predicted"/>
<evidence type="ECO:0000313" key="2">
    <source>
        <dbReference type="Proteomes" id="UP000246352"/>
    </source>
</evidence>
<sequence>MRLKRLLCGLGIVPAAILFILGLGTLLPRPAWTAGGPASAAAAHAGGRMILILSSDIHSDIALPADPDVLSRFGFMAEAGLDPAQPGVAWIVAGWGSRSFYIATPTWSDLKPGPLARALTLDRSVMHMELAGDIDPVHPSVQPVLLSGAGFETLIAGIEASFARDGAGRPVPIAGASYGEFDAFYEGIGHFNALAGCNVWTSRMLRMAGVSTGWWTPLPQLLEFSLRLHNGDDVVLQLPGERWP</sequence>
<protein>
    <submittedName>
        <fullName evidence="1">Uncharacterized protein (TIGR02117 family)</fullName>
    </submittedName>
</protein>
<dbReference type="OrthoDB" id="211174at2"/>
<accession>A0A317PR92</accession>
<dbReference type="RefSeq" id="WP_110030487.1">
    <property type="nucleotide sequence ID" value="NZ_QGTR01000001.1"/>
</dbReference>
<name>A0A317PR92_9HYPH</name>
<comment type="caution">
    <text evidence="1">The sequence shown here is derived from an EMBL/GenBank/DDBJ whole genome shotgun (WGS) entry which is preliminary data.</text>
</comment>